<organism evidence="2 3">
    <name type="scientific">Mucuna pruriens</name>
    <name type="common">Velvet bean</name>
    <name type="synonym">Dolichos pruriens</name>
    <dbReference type="NCBI Taxonomy" id="157652"/>
    <lineage>
        <taxon>Eukaryota</taxon>
        <taxon>Viridiplantae</taxon>
        <taxon>Streptophyta</taxon>
        <taxon>Embryophyta</taxon>
        <taxon>Tracheophyta</taxon>
        <taxon>Spermatophyta</taxon>
        <taxon>Magnoliopsida</taxon>
        <taxon>eudicotyledons</taxon>
        <taxon>Gunneridae</taxon>
        <taxon>Pentapetalae</taxon>
        <taxon>rosids</taxon>
        <taxon>fabids</taxon>
        <taxon>Fabales</taxon>
        <taxon>Fabaceae</taxon>
        <taxon>Papilionoideae</taxon>
        <taxon>50 kb inversion clade</taxon>
        <taxon>NPAAA clade</taxon>
        <taxon>indigoferoid/millettioid clade</taxon>
        <taxon>Phaseoleae</taxon>
        <taxon>Mucuna</taxon>
    </lineage>
</organism>
<feature type="compositionally biased region" description="Acidic residues" evidence="1">
    <location>
        <begin position="48"/>
        <end position="57"/>
    </location>
</feature>
<dbReference type="Proteomes" id="UP000257109">
    <property type="component" value="Unassembled WGS sequence"/>
</dbReference>
<sequence length="232" mass="26874">MVIEDQFPRLEEWVLPTNQKLDNWIAEALPELIDNTILKLNNINESSGQDEGEGPEEEALKGPKLQSGAKELEIINLGKKEEAREIRVGKQLSPDLRQRLVELLKKYIDIFSWSYRDMPGLDTTIVEHKLPLIPNIVPIRQEFKRMKPIKEEVEKQWNAGFLTVEEYPQWVGNIVSVPKKDGKVQMCVDYRDLNRASPKDNFPLPHIDMLVDNTTQHAFYSFMDGFSRCNQI</sequence>
<dbReference type="SUPFAM" id="SSF56672">
    <property type="entry name" value="DNA/RNA polymerases"/>
    <property type="match status" value="1"/>
</dbReference>
<accession>A0A371FX95</accession>
<evidence type="ECO:0000313" key="3">
    <source>
        <dbReference type="Proteomes" id="UP000257109"/>
    </source>
</evidence>
<gene>
    <name evidence="2" type="ORF">CR513_36188</name>
</gene>
<evidence type="ECO:0000256" key="1">
    <source>
        <dbReference type="SAM" id="MobiDB-lite"/>
    </source>
</evidence>
<dbReference type="InterPro" id="IPR043502">
    <property type="entry name" value="DNA/RNA_pol_sf"/>
</dbReference>
<evidence type="ECO:0000313" key="2">
    <source>
        <dbReference type="EMBL" id="RDX82944.1"/>
    </source>
</evidence>
<dbReference type="AlphaFoldDB" id="A0A371FX95"/>
<name>A0A371FX95_MUCPR</name>
<dbReference type="PANTHER" id="PTHR24559">
    <property type="entry name" value="TRANSPOSON TY3-I GAG-POL POLYPROTEIN"/>
    <property type="match status" value="1"/>
</dbReference>
<feature type="region of interest" description="Disordered" evidence="1">
    <location>
        <begin position="44"/>
        <end position="64"/>
    </location>
</feature>
<evidence type="ECO:0008006" key="4">
    <source>
        <dbReference type="Google" id="ProtNLM"/>
    </source>
</evidence>
<dbReference type="EMBL" id="QJKJ01007504">
    <property type="protein sequence ID" value="RDX82944.1"/>
    <property type="molecule type" value="Genomic_DNA"/>
</dbReference>
<proteinExistence type="predicted"/>
<protein>
    <recommendedName>
        <fullName evidence="4">Reverse transcriptase domain-containing protein</fullName>
    </recommendedName>
</protein>
<dbReference type="PANTHER" id="PTHR24559:SF457">
    <property type="entry name" value="RNA-DIRECTED DNA POLYMERASE HOMOLOG"/>
    <property type="match status" value="1"/>
</dbReference>
<feature type="non-terminal residue" evidence="2">
    <location>
        <position position="1"/>
    </location>
</feature>
<comment type="caution">
    <text evidence="2">The sequence shown here is derived from an EMBL/GenBank/DDBJ whole genome shotgun (WGS) entry which is preliminary data.</text>
</comment>
<dbReference type="Gene3D" id="3.10.10.10">
    <property type="entry name" value="HIV Type 1 Reverse Transcriptase, subunit A, domain 1"/>
    <property type="match status" value="1"/>
</dbReference>
<dbReference type="InterPro" id="IPR053134">
    <property type="entry name" value="RNA-dir_DNA_polymerase"/>
</dbReference>
<keyword evidence="3" id="KW-1185">Reference proteome</keyword>
<reference evidence="2" key="1">
    <citation type="submission" date="2018-05" db="EMBL/GenBank/DDBJ databases">
        <title>Draft genome of Mucuna pruriens seed.</title>
        <authorList>
            <person name="Nnadi N.E."/>
            <person name="Vos R."/>
            <person name="Hasami M.H."/>
            <person name="Devisetty U.K."/>
            <person name="Aguiy J.C."/>
        </authorList>
    </citation>
    <scope>NUCLEOTIDE SEQUENCE [LARGE SCALE GENOMIC DNA]</scope>
    <source>
        <strain evidence="2">JCA_2017</strain>
    </source>
</reference>
<dbReference type="OrthoDB" id="10000497at2759"/>